<feature type="domain" description="DUF3427" evidence="1">
    <location>
        <begin position="1"/>
        <end position="90"/>
    </location>
</feature>
<evidence type="ECO:0000313" key="2">
    <source>
        <dbReference type="EMBL" id="PWK95174.1"/>
    </source>
</evidence>
<dbReference type="Pfam" id="PF11907">
    <property type="entry name" value="DUF3427"/>
    <property type="match status" value="1"/>
</dbReference>
<keyword evidence="3" id="KW-1185">Reference proteome</keyword>
<name>A0ABX5LJG9_9BACT</name>
<sequence>MYDDYSINEELFHWQSQCTTSENSKTGLRYIHHRELNSKILLFVREYKTDSVSGAAAAYTFLGLADYVTHKGSRPMSITWKLERSIPAKFIKKTNKLAVG</sequence>
<dbReference type="Proteomes" id="UP000245523">
    <property type="component" value="Unassembled WGS sequence"/>
</dbReference>
<evidence type="ECO:0000259" key="1">
    <source>
        <dbReference type="Pfam" id="PF11907"/>
    </source>
</evidence>
<organism evidence="2 3">
    <name type="scientific">Hallerella porci</name>
    <dbReference type="NCBI Taxonomy" id="1945871"/>
    <lineage>
        <taxon>Bacteria</taxon>
        <taxon>Pseudomonadati</taxon>
        <taxon>Fibrobacterota</taxon>
        <taxon>Fibrobacteria</taxon>
        <taxon>Fibrobacterales</taxon>
        <taxon>Fibrobacteraceae</taxon>
        <taxon>Hallerella</taxon>
    </lineage>
</organism>
<evidence type="ECO:0000313" key="3">
    <source>
        <dbReference type="Proteomes" id="UP000245523"/>
    </source>
</evidence>
<gene>
    <name evidence="2" type="ORF">B0H50_11938</name>
</gene>
<accession>A0ABX5LJG9</accession>
<comment type="caution">
    <text evidence="2">The sequence shown here is derived from an EMBL/GenBank/DDBJ whole genome shotgun (WGS) entry which is preliminary data.</text>
</comment>
<dbReference type="EMBL" id="QGHD01000019">
    <property type="protein sequence ID" value="PWK95174.1"/>
    <property type="molecule type" value="Genomic_DNA"/>
</dbReference>
<dbReference type="InterPro" id="IPR021835">
    <property type="entry name" value="DUF3427"/>
</dbReference>
<reference evidence="2 3" key="1">
    <citation type="submission" date="2018-05" db="EMBL/GenBank/DDBJ databases">
        <title>Animal gut microbial communities from fecal samples from Wisconsin, USA.</title>
        <authorList>
            <person name="Neumann A."/>
        </authorList>
    </citation>
    <scope>NUCLEOTIDE SEQUENCE [LARGE SCALE GENOMIC DNA]</scope>
    <source>
        <strain evidence="2 3">UWS4</strain>
    </source>
</reference>
<proteinExistence type="predicted"/>
<protein>
    <submittedName>
        <fullName evidence="2">Uncharacterized protein DUF3427</fullName>
    </submittedName>
</protein>